<organism evidence="2 3">
    <name type="scientific">Thioalkalivibrio denitrificans</name>
    <dbReference type="NCBI Taxonomy" id="108003"/>
    <lineage>
        <taxon>Bacteria</taxon>
        <taxon>Pseudomonadati</taxon>
        <taxon>Pseudomonadota</taxon>
        <taxon>Gammaproteobacteria</taxon>
        <taxon>Chromatiales</taxon>
        <taxon>Ectothiorhodospiraceae</taxon>
        <taxon>Thioalkalivibrio</taxon>
    </lineage>
</organism>
<dbReference type="Pfam" id="PF13460">
    <property type="entry name" value="NAD_binding_10"/>
    <property type="match status" value="1"/>
</dbReference>
<dbReference type="AlphaFoldDB" id="A0A1V3NDT3"/>
<dbReference type="CDD" id="cd05271">
    <property type="entry name" value="NDUFA9_like_SDR_a"/>
    <property type="match status" value="1"/>
</dbReference>
<dbReference type="PANTHER" id="PTHR12126:SF11">
    <property type="entry name" value="NADH DEHYDROGENASE [UBIQUINONE] 1 ALPHA SUBCOMPLEX SUBUNIT 9, MITOCHONDRIAL"/>
    <property type="match status" value="1"/>
</dbReference>
<dbReference type="SUPFAM" id="SSF51735">
    <property type="entry name" value="NAD(P)-binding Rossmann-fold domains"/>
    <property type="match status" value="1"/>
</dbReference>
<dbReference type="InterPro" id="IPR051207">
    <property type="entry name" value="ComplexI_NDUFA9_subunit"/>
</dbReference>
<dbReference type="RefSeq" id="WP_077279518.1">
    <property type="nucleotide sequence ID" value="NZ_MVBK01000079.1"/>
</dbReference>
<proteinExistence type="predicted"/>
<protein>
    <submittedName>
        <fullName evidence="2">Epimerase</fullName>
    </submittedName>
</protein>
<dbReference type="InterPro" id="IPR036291">
    <property type="entry name" value="NAD(P)-bd_dom_sf"/>
</dbReference>
<evidence type="ECO:0000313" key="2">
    <source>
        <dbReference type="EMBL" id="OOG23038.1"/>
    </source>
</evidence>
<sequence length="319" mass="34854">MKIDTVCMLGGTGFVGSHLAARLVATGRRVKIITRRRQRHRDLLVLPGVQLIEGDIHDPATLERHFKGCDAVINLVGILNEKGHNGSGFRRAHVDLARTVVAACHNAGVGRLLHMSALNADSGGGPSLYLRTKGEAENLVRTQSGGVQVTVFRPSVIFGPGDSFLNRFAGLLRISPFLPLACPDARFAPVFVGDVVERFVDSLEDRETFGQRFDLCGPRIYTLMELVRYTARVIGVRRLVIGLPDWASRLQATVFEYVPGKPFSMDNYRSLQRDSVCPGGGTCPTTLESVAPCYLGQSDRNARLQRLRGSAGRVGEWTG</sequence>
<dbReference type="InterPro" id="IPR016040">
    <property type="entry name" value="NAD(P)-bd_dom"/>
</dbReference>
<comment type="caution">
    <text evidence="2">The sequence shown here is derived from an EMBL/GenBank/DDBJ whole genome shotgun (WGS) entry which is preliminary data.</text>
</comment>
<dbReference type="Gene3D" id="3.40.50.720">
    <property type="entry name" value="NAD(P)-binding Rossmann-like Domain"/>
    <property type="match status" value="1"/>
</dbReference>
<dbReference type="PANTHER" id="PTHR12126">
    <property type="entry name" value="NADH-UBIQUINONE OXIDOREDUCTASE 39 KDA SUBUNIT-RELATED"/>
    <property type="match status" value="1"/>
</dbReference>
<keyword evidence="3" id="KW-1185">Reference proteome</keyword>
<reference evidence="2 3" key="1">
    <citation type="submission" date="2017-02" db="EMBL/GenBank/DDBJ databases">
        <title>Genomic diversity within the haloalkaliphilic genus Thioalkalivibrio.</title>
        <authorList>
            <person name="Ahn A.-C."/>
            <person name="Meier-Kolthoff J."/>
            <person name="Overmars L."/>
            <person name="Richter M."/>
            <person name="Woyke T."/>
            <person name="Sorokin D.Y."/>
            <person name="Muyzer G."/>
        </authorList>
    </citation>
    <scope>NUCLEOTIDE SEQUENCE [LARGE SCALE GENOMIC DNA]</scope>
    <source>
        <strain evidence="2 3">ALJD</strain>
    </source>
</reference>
<name>A0A1V3NDT3_9GAMM</name>
<gene>
    <name evidence="2" type="ORF">B1C78_12635</name>
</gene>
<evidence type="ECO:0000259" key="1">
    <source>
        <dbReference type="Pfam" id="PF13460"/>
    </source>
</evidence>
<dbReference type="Proteomes" id="UP000189462">
    <property type="component" value="Unassembled WGS sequence"/>
</dbReference>
<dbReference type="GO" id="GO:0044877">
    <property type="term" value="F:protein-containing complex binding"/>
    <property type="evidence" value="ECO:0007669"/>
    <property type="project" value="TreeGrafter"/>
</dbReference>
<evidence type="ECO:0000313" key="3">
    <source>
        <dbReference type="Proteomes" id="UP000189462"/>
    </source>
</evidence>
<accession>A0A1V3NDT3</accession>
<feature type="domain" description="NAD(P)-binding" evidence="1">
    <location>
        <begin position="10"/>
        <end position="156"/>
    </location>
</feature>
<dbReference type="STRING" id="108003.B1C78_12635"/>
<dbReference type="EMBL" id="MVBK01000079">
    <property type="protein sequence ID" value="OOG23038.1"/>
    <property type="molecule type" value="Genomic_DNA"/>
</dbReference>
<dbReference type="OrthoDB" id="9776313at2"/>